<reference evidence="3" key="2">
    <citation type="submission" date="2017-11" db="EMBL/GenBank/DDBJ databases">
        <title>Candida auris genome assembly and annotation.</title>
        <authorList>
            <person name="Munoz J.F."/>
            <person name="Gade L.G."/>
            <person name="Chow N.A."/>
            <person name="Litvintseva A.P."/>
            <person name="Loparev V.N."/>
            <person name="Cuomo C.A."/>
        </authorList>
    </citation>
    <scope>NUCLEOTIDE SEQUENCE</scope>
    <source>
        <strain evidence="3">B8441</strain>
    </source>
</reference>
<evidence type="ECO:0000256" key="1">
    <source>
        <dbReference type="ARBA" id="ARBA00010402"/>
    </source>
</evidence>
<dbReference type="VEuPathDB" id="FungiDB:B9J08_002542"/>
<gene>
    <name evidence="3" type="ORF">B9J08_002542</name>
    <name evidence="4" type="ORF">CA7LBN_004624</name>
</gene>
<dbReference type="PANTHER" id="PTHR31315">
    <property type="entry name" value="PROTEIN SIP5"/>
    <property type="match status" value="1"/>
</dbReference>
<evidence type="ECO:0000313" key="4">
    <source>
        <dbReference type="EMBL" id="QWW25720.1"/>
    </source>
</evidence>
<evidence type="ECO:0008006" key="5">
    <source>
        <dbReference type="Google" id="ProtNLM"/>
    </source>
</evidence>
<dbReference type="VEuPathDB" id="FungiDB:CJI97_002087"/>
<proteinExistence type="inferred from homology"/>
<dbReference type="GO" id="GO:0005737">
    <property type="term" value="C:cytoplasm"/>
    <property type="evidence" value="ECO:0007669"/>
    <property type="project" value="TreeGrafter"/>
</dbReference>
<sequence length="462" mass="51356">MGNVPTKEARSRSSSVGGGSPSNTLTRSSRRHTTSSILENAGFLMYPSGTSSSSSHGKSSRSAEEKLKQKEAHMMNLIIRYEENVDGGFLAPHGIYKSNLDFNTEIVRSLIVERRIAPFFTPLQDFDEDWTDEEVATIASQSPLHAIDEAYSDDEEPDDADNHKIHLSANYFRRQEQKKKVKELTVSMKELQKQHEMEYMAAKQSQKQDPNVPSKELLLKLYRRSAECPICFLYFPPYLNVSRCCGQPICSECFVQIRRLDPHPPHDDVSNENSAEIPHTLISEYANCPFCAMPNFGVTYDPPKDLSVGIGGITSPAYYKGPLAATEEAVVSSSDEVSAASPQSPGTPVSRTVSPTKAKARKRRSSVPADDAGVITTDYIRPDWEQKLASAKSKLARRAATASAIHASNLIVDDEGSSRGQSSSDSQNLRYLQSIEDRMIEEAMKLSLAEEKARRKKQEREK</sequence>
<feature type="compositionally biased region" description="Polar residues" evidence="2">
    <location>
        <begin position="342"/>
        <end position="355"/>
    </location>
</feature>
<feature type="compositionally biased region" description="Low complexity" evidence="2">
    <location>
        <begin position="48"/>
        <end position="57"/>
    </location>
</feature>
<dbReference type="EMBL" id="CP076755">
    <property type="protein sequence ID" value="QWW25720.1"/>
    <property type="molecule type" value="Genomic_DNA"/>
</dbReference>
<organism evidence="3">
    <name type="scientific">Candidozyma auris</name>
    <name type="common">Yeast</name>
    <name type="synonym">Candida auris</name>
    <dbReference type="NCBI Taxonomy" id="498019"/>
    <lineage>
        <taxon>Eukaryota</taxon>
        <taxon>Fungi</taxon>
        <taxon>Dikarya</taxon>
        <taxon>Ascomycota</taxon>
        <taxon>Saccharomycotina</taxon>
        <taxon>Pichiomycetes</taxon>
        <taxon>Metschnikowiaceae</taxon>
        <taxon>Candidozyma</taxon>
    </lineage>
</organism>
<feature type="region of interest" description="Disordered" evidence="2">
    <location>
        <begin position="1"/>
        <end position="67"/>
    </location>
</feature>
<reference evidence="3" key="1">
    <citation type="journal article" date="2017" name="Clin. Infect. Dis.">
        <title>Simultaneous emergence of multidrug-resistant Candida auris on 3 continents confirmed by whole-genome sequencing and epidemiological analyses.</title>
        <authorList>
            <person name="Lockhart S.R."/>
            <person name="Etienne K.A."/>
            <person name="Vallabhaneni S."/>
            <person name="Farooqi J."/>
            <person name="Chowdhary A."/>
            <person name="Govender N.P."/>
            <person name="Colombo A.L."/>
            <person name="Calvo B."/>
            <person name="Cuomo C.A."/>
            <person name="Desjardins C.A."/>
            <person name="Berkow E.L."/>
            <person name="Castanheira M."/>
            <person name="Magobo R.E."/>
            <person name="Jabeen K."/>
            <person name="Asghar R.J."/>
            <person name="Meis J.F."/>
            <person name="Jackson B."/>
            <person name="Chiller T."/>
            <person name="Litvintseva A.P."/>
        </authorList>
    </citation>
    <scope>NUCLEOTIDE SEQUENCE [LARGE SCALE GENOMIC DNA]</scope>
    <source>
        <strain evidence="3">B8441</strain>
    </source>
</reference>
<name>A0A2H0ZWN4_CANAR</name>
<reference evidence="4" key="3">
    <citation type="submission" date="2021-06" db="EMBL/GenBank/DDBJ databases">
        <title>Candida auris outbreak in lebanese hospital.</title>
        <authorList>
            <person name="Finianos M."/>
        </authorList>
    </citation>
    <scope>NUCLEOTIDE SEQUENCE</scope>
    <source>
        <strain evidence="4">CA7LBN</strain>
    </source>
</reference>
<dbReference type="EMBL" id="PEKT02000006">
    <property type="protein sequence ID" value="PIS54762.1"/>
    <property type="molecule type" value="Genomic_DNA"/>
</dbReference>
<comment type="similarity">
    <text evidence="1">Belongs to the SIP5 family.</text>
</comment>
<evidence type="ECO:0000313" key="3">
    <source>
        <dbReference type="EMBL" id="PIS54762.1"/>
    </source>
</evidence>
<dbReference type="PANTHER" id="PTHR31315:SF1">
    <property type="entry name" value="PROTEIN SIP5"/>
    <property type="match status" value="1"/>
</dbReference>
<dbReference type="VEuPathDB" id="FungiDB:CJI96_0005096"/>
<feature type="region of interest" description="Disordered" evidence="2">
    <location>
        <begin position="334"/>
        <end position="368"/>
    </location>
</feature>
<dbReference type="VEuPathDB" id="FungiDB:CJJ07_003079"/>
<dbReference type="STRING" id="498019.A0A2H0ZWN4"/>
<dbReference type="InterPro" id="IPR039301">
    <property type="entry name" value="Sip5/DA2"/>
</dbReference>
<dbReference type="CDD" id="cd24139">
    <property type="entry name" value="SIP5-like"/>
    <property type="match status" value="1"/>
</dbReference>
<dbReference type="VEuPathDB" id="FungiDB:QG37_06212"/>
<dbReference type="OMA" id="ISEPANC"/>
<accession>A0A2H0ZWN4</accession>
<protein>
    <recommendedName>
        <fullName evidence="5">Protein SIP5</fullName>
    </recommendedName>
</protein>
<dbReference type="Proteomes" id="UP000825438">
    <property type="component" value="Chromosome VII"/>
</dbReference>
<dbReference type="AlphaFoldDB" id="A0A2H0ZWN4"/>
<evidence type="ECO:0000256" key="2">
    <source>
        <dbReference type="SAM" id="MobiDB-lite"/>
    </source>
</evidence>